<dbReference type="Gene3D" id="3.90.550.10">
    <property type="entry name" value="Spore Coat Polysaccharide Biosynthesis Protein SpsA, Chain A"/>
    <property type="match status" value="1"/>
</dbReference>
<evidence type="ECO:0000313" key="2">
    <source>
        <dbReference type="EMBL" id="KRK73880.1"/>
    </source>
</evidence>
<evidence type="ECO:0000259" key="1">
    <source>
        <dbReference type="Pfam" id="PF00535"/>
    </source>
</evidence>
<dbReference type="Pfam" id="PF00535">
    <property type="entry name" value="Glycos_transf_2"/>
    <property type="match status" value="1"/>
</dbReference>
<reference evidence="2 3" key="1">
    <citation type="journal article" date="2015" name="Genome Announc.">
        <title>Expanding the biotechnology potential of lactobacilli through comparative genomics of 213 strains and associated genera.</title>
        <authorList>
            <person name="Sun Z."/>
            <person name="Harris H.M."/>
            <person name="McCann A."/>
            <person name="Guo C."/>
            <person name="Argimon S."/>
            <person name="Zhang W."/>
            <person name="Yang X."/>
            <person name="Jeffery I.B."/>
            <person name="Cooney J.C."/>
            <person name="Kagawa T.F."/>
            <person name="Liu W."/>
            <person name="Song Y."/>
            <person name="Salvetti E."/>
            <person name="Wrobel A."/>
            <person name="Rasinkangas P."/>
            <person name="Parkhill J."/>
            <person name="Rea M.C."/>
            <person name="O'Sullivan O."/>
            <person name="Ritari J."/>
            <person name="Douillard F.P."/>
            <person name="Paul Ross R."/>
            <person name="Yang R."/>
            <person name="Briner A.E."/>
            <person name="Felis G.E."/>
            <person name="de Vos W.M."/>
            <person name="Barrangou R."/>
            <person name="Klaenhammer T.R."/>
            <person name="Caufield P.W."/>
            <person name="Cui Y."/>
            <person name="Zhang H."/>
            <person name="O'Toole P.W."/>
        </authorList>
    </citation>
    <scope>NUCLEOTIDE SEQUENCE [LARGE SCALE GENOMIC DNA]</scope>
    <source>
        <strain evidence="2 3">JCM 17158</strain>
    </source>
</reference>
<dbReference type="EMBL" id="AZDJ01000003">
    <property type="protein sequence ID" value="KRK73880.1"/>
    <property type="molecule type" value="Genomic_DNA"/>
</dbReference>
<dbReference type="AlphaFoldDB" id="A0A0R1JRY4"/>
<comment type="caution">
    <text evidence="2">The sequence shown here is derived from an EMBL/GenBank/DDBJ whole genome shotgun (WGS) entry which is preliminary data.</text>
</comment>
<feature type="domain" description="Glycosyltransferase 2-like" evidence="1">
    <location>
        <begin position="6"/>
        <end position="140"/>
    </location>
</feature>
<accession>A0A0R1JRY4</accession>
<dbReference type="STRING" id="1291734.FD02_GL001710"/>
<organism evidence="2 3">
    <name type="scientific">Lacticaseibacillus nasuensis JCM 17158</name>
    <dbReference type="NCBI Taxonomy" id="1291734"/>
    <lineage>
        <taxon>Bacteria</taxon>
        <taxon>Bacillati</taxon>
        <taxon>Bacillota</taxon>
        <taxon>Bacilli</taxon>
        <taxon>Lactobacillales</taxon>
        <taxon>Lactobacillaceae</taxon>
        <taxon>Lacticaseibacillus</taxon>
    </lineage>
</organism>
<name>A0A0R1JRY4_9LACO</name>
<evidence type="ECO:0000313" key="3">
    <source>
        <dbReference type="Proteomes" id="UP000051804"/>
    </source>
</evidence>
<dbReference type="RefSeq" id="WP_054721329.1">
    <property type="nucleotide sequence ID" value="NZ_AZDJ01000003.1"/>
</dbReference>
<dbReference type="SUPFAM" id="SSF53448">
    <property type="entry name" value="Nucleotide-diphospho-sugar transferases"/>
    <property type="match status" value="1"/>
</dbReference>
<keyword evidence="3" id="KW-1185">Reference proteome</keyword>
<dbReference type="CDD" id="cd00761">
    <property type="entry name" value="Glyco_tranf_GTA_type"/>
    <property type="match status" value="1"/>
</dbReference>
<gene>
    <name evidence="2" type="ORF">FD02_GL001710</name>
</gene>
<dbReference type="InterPro" id="IPR001173">
    <property type="entry name" value="Glyco_trans_2-like"/>
</dbReference>
<dbReference type="InterPro" id="IPR029044">
    <property type="entry name" value="Nucleotide-diphossugar_trans"/>
</dbReference>
<proteinExistence type="predicted"/>
<dbReference type="Proteomes" id="UP000051804">
    <property type="component" value="Unassembled WGS sequence"/>
</dbReference>
<dbReference type="OrthoDB" id="2276230at2"/>
<sequence>MAIRLSIIIPIDNAPLSELTMPLASLNSQLGIDGQTVEVLLVDNGEFHLEDTAALHLFTQLHLRVLATPKTCGHMGALAFGLTVAKGQYVMLLNANNQLYQPFTLQQLLGLLTQHPDTDLLGGTTLWQGQTSSRQPVYRAGQSLTSLAGWLIRRAALSSNAVTLSDDFGEFSEELATRLLRASVGGTVTTEATVCVVFASRTHPVSGTQPVINEQWVSMMAAYLATLKAQNPAQLDHAFAQFIVRFYSQILRVPADSRAPLTTQVAGIVQAHAGSWPAVTALVDREKVADSSPAAPWNENPGEFNHYLNQLANIAAKEIAMRR</sequence>
<dbReference type="PATRIC" id="fig|1291734.4.peg.1759"/>
<protein>
    <recommendedName>
        <fullName evidence="1">Glycosyltransferase 2-like domain-containing protein</fullName>
    </recommendedName>
</protein>